<gene>
    <name evidence="3" type="ORF">HW532_09510</name>
</gene>
<protein>
    <recommendedName>
        <fullName evidence="5">Hydantoin racemase</fullName>
    </recommendedName>
</protein>
<evidence type="ECO:0008006" key="5">
    <source>
        <dbReference type="Google" id="ProtNLM"/>
    </source>
</evidence>
<feature type="compositionally biased region" description="Low complexity" evidence="2">
    <location>
        <begin position="151"/>
        <end position="185"/>
    </location>
</feature>
<dbReference type="InterPro" id="IPR053714">
    <property type="entry name" value="Iso_Racemase_Enz_sf"/>
</dbReference>
<dbReference type="GO" id="GO:0047661">
    <property type="term" value="F:amino-acid racemase activity"/>
    <property type="evidence" value="ECO:0007669"/>
    <property type="project" value="InterPro"/>
</dbReference>
<reference evidence="3 4" key="1">
    <citation type="submission" date="2020-06" db="EMBL/GenBank/DDBJ databases">
        <title>Genome sequence of 2 isolates from Red Sea Mangroves.</title>
        <authorList>
            <person name="Sefrji F."/>
            <person name="Michoud G."/>
            <person name="Merlino G."/>
            <person name="Daffonchio D."/>
        </authorList>
    </citation>
    <scope>NUCLEOTIDE SEQUENCE [LARGE SCALE GENOMIC DNA]</scope>
    <source>
        <strain evidence="3 4">R1DC25</strain>
    </source>
</reference>
<dbReference type="EMBL" id="CP058214">
    <property type="protein sequence ID" value="QPC42904.1"/>
    <property type="molecule type" value="Genomic_DNA"/>
</dbReference>
<keyword evidence="4" id="KW-1185">Reference proteome</keyword>
<evidence type="ECO:0000313" key="4">
    <source>
        <dbReference type="Proteomes" id="UP000593594"/>
    </source>
</evidence>
<accession>A0A7S8C418</accession>
<organism evidence="3 4">
    <name type="scientific">Kaustia mangrovi</name>
    <dbReference type="NCBI Taxonomy" id="2593653"/>
    <lineage>
        <taxon>Bacteria</taxon>
        <taxon>Pseudomonadati</taxon>
        <taxon>Pseudomonadota</taxon>
        <taxon>Alphaproteobacteria</taxon>
        <taxon>Hyphomicrobiales</taxon>
        <taxon>Parvibaculaceae</taxon>
        <taxon>Kaustia</taxon>
    </lineage>
</organism>
<dbReference type="Pfam" id="PF01177">
    <property type="entry name" value="Asp_Glu_race"/>
    <property type="match status" value="1"/>
</dbReference>
<dbReference type="AlphaFoldDB" id="A0A7S8C418"/>
<sequence length="185" mass="19850">MRIKWVHPTSPAPVMRPLWERMEAAQTAIARPDLTLEFAFPALSANFGRSFYAEHLNAVGMVEAALAAEAEGCDGVVLGCWNDPLWQAREVLGIPVASVGEQTMLAALAMGARFAVVTVADKVAPASRPTSMPTGLPPGPLRAPSARSNRRPTPISSSRRSTIPTRPSSPASRRWRGPASTTVRR</sequence>
<dbReference type="RefSeq" id="WP_213164144.1">
    <property type="nucleotide sequence ID" value="NZ_CP058214.1"/>
</dbReference>
<name>A0A7S8C418_9HYPH</name>
<dbReference type="InterPro" id="IPR015942">
    <property type="entry name" value="Asp/Glu/hydantoin_racemase"/>
</dbReference>
<proteinExistence type="inferred from homology"/>
<evidence type="ECO:0000256" key="2">
    <source>
        <dbReference type="SAM" id="MobiDB-lite"/>
    </source>
</evidence>
<dbReference type="KEGG" id="kmn:HW532_09510"/>
<evidence type="ECO:0000313" key="3">
    <source>
        <dbReference type="EMBL" id="QPC42904.1"/>
    </source>
</evidence>
<evidence type="ECO:0000256" key="1">
    <source>
        <dbReference type="ARBA" id="ARBA00038414"/>
    </source>
</evidence>
<comment type="similarity">
    <text evidence="1">Belongs to the HyuE racemase family.</text>
</comment>
<dbReference type="Gene3D" id="3.40.50.12500">
    <property type="match status" value="1"/>
</dbReference>
<dbReference type="Proteomes" id="UP000593594">
    <property type="component" value="Chromosome"/>
</dbReference>
<feature type="region of interest" description="Disordered" evidence="2">
    <location>
        <begin position="125"/>
        <end position="185"/>
    </location>
</feature>